<reference evidence="3 4" key="1">
    <citation type="journal article" date="2021" name="Elife">
        <title>Chloroplast acquisition without the gene transfer in kleptoplastic sea slugs, Plakobranchus ocellatus.</title>
        <authorList>
            <person name="Maeda T."/>
            <person name="Takahashi S."/>
            <person name="Yoshida T."/>
            <person name="Shimamura S."/>
            <person name="Takaki Y."/>
            <person name="Nagai Y."/>
            <person name="Toyoda A."/>
            <person name="Suzuki Y."/>
            <person name="Arimoto A."/>
            <person name="Ishii H."/>
            <person name="Satoh N."/>
            <person name="Nishiyama T."/>
            <person name="Hasebe M."/>
            <person name="Maruyama T."/>
            <person name="Minagawa J."/>
            <person name="Obokata J."/>
            <person name="Shigenobu S."/>
        </authorList>
    </citation>
    <scope>NUCLEOTIDE SEQUENCE [LARGE SCALE GENOMIC DNA]</scope>
</reference>
<keyword evidence="4" id="KW-1185">Reference proteome</keyword>
<comment type="caution">
    <text evidence="3">The sequence shown here is derived from an EMBL/GenBank/DDBJ whole genome shotgun (WGS) entry which is preliminary data.</text>
</comment>
<dbReference type="GO" id="GO:0016787">
    <property type="term" value="F:hydrolase activity"/>
    <property type="evidence" value="ECO:0007669"/>
    <property type="project" value="UniProtKB-KW"/>
</dbReference>
<evidence type="ECO:0000259" key="2">
    <source>
        <dbReference type="Pfam" id="PF07859"/>
    </source>
</evidence>
<dbReference type="InterPro" id="IPR050300">
    <property type="entry name" value="GDXG_lipolytic_enzyme"/>
</dbReference>
<evidence type="ECO:0000256" key="1">
    <source>
        <dbReference type="ARBA" id="ARBA00022801"/>
    </source>
</evidence>
<dbReference type="EMBL" id="BMAT01003377">
    <property type="protein sequence ID" value="GFS24317.1"/>
    <property type="molecule type" value="Genomic_DNA"/>
</dbReference>
<name>A0AAV4JND9_9GAST</name>
<protein>
    <submittedName>
        <fullName evidence="3">Carboxylesterase NlhH-like</fullName>
    </submittedName>
</protein>
<dbReference type="PANTHER" id="PTHR48081">
    <property type="entry name" value="AB HYDROLASE SUPERFAMILY PROTEIN C4A8.06C"/>
    <property type="match status" value="1"/>
</dbReference>
<dbReference type="AlphaFoldDB" id="A0AAV4JND9"/>
<dbReference type="Pfam" id="PF07859">
    <property type="entry name" value="Abhydrolase_3"/>
    <property type="match status" value="1"/>
</dbReference>
<dbReference type="SUPFAM" id="SSF53474">
    <property type="entry name" value="alpha/beta-Hydrolases"/>
    <property type="match status" value="1"/>
</dbReference>
<dbReference type="InterPro" id="IPR013094">
    <property type="entry name" value="AB_hydrolase_3"/>
</dbReference>
<keyword evidence="1" id="KW-0378">Hydrolase</keyword>
<dbReference type="InterPro" id="IPR029058">
    <property type="entry name" value="AB_hydrolase_fold"/>
</dbReference>
<proteinExistence type="predicted"/>
<organism evidence="3 4">
    <name type="scientific">Elysia marginata</name>
    <dbReference type="NCBI Taxonomy" id="1093978"/>
    <lineage>
        <taxon>Eukaryota</taxon>
        <taxon>Metazoa</taxon>
        <taxon>Spiralia</taxon>
        <taxon>Lophotrochozoa</taxon>
        <taxon>Mollusca</taxon>
        <taxon>Gastropoda</taxon>
        <taxon>Heterobranchia</taxon>
        <taxon>Euthyneura</taxon>
        <taxon>Panpulmonata</taxon>
        <taxon>Sacoglossa</taxon>
        <taxon>Placobranchoidea</taxon>
        <taxon>Plakobranchidae</taxon>
        <taxon>Elysia</taxon>
    </lineage>
</organism>
<accession>A0AAV4JND9</accession>
<evidence type="ECO:0000313" key="3">
    <source>
        <dbReference type="EMBL" id="GFS24317.1"/>
    </source>
</evidence>
<dbReference type="Proteomes" id="UP000762676">
    <property type="component" value="Unassembled WGS sequence"/>
</dbReference>
<evidence type="ECO:0000313" key="4">
    <source>
        <dbReference type="Proteomes" id="UP000762676"/>
    </source>
</evidence>
<sequence>MSTAEELWAELAKTYTIHPETLRASTRQLSFNFPNPAHLSIEEMRENEKKLNLKLNGTGTHFDGIVEEIDAGGVPATVYRPTSRRAENPTVMVYFHGGGLLLGSRLTHDRTVKSIAERAGVVVVSVEYRLLPCPEEPMVPFDDALAATRWVMKNRDVLGGAGSKIGVGGDSAGGQLAVSLTHDIQAGLDFMVLVYPAVDFNLDLPSCREFYRCPGFNTAAMGWIFNITNKPIPDVDTNSRVNAAVRQDLAKCPPAVIILAQIDPLRDACTNFAEKLQAAGVPVRLHMLEGVPHGFFSRPGVFPTTCSQAFTFISDFLKEVQ</sequence>
<dbReference type="Gene3D" id="3.40.50.1820">
    <property type="entry name" value="alpha/beta hydrolase"/>
    <property type="match status" value="1"/>
</dbReference>
<gene>
    <name evidence="3" type="ORF">ElyMa_001660800</name>
</gene>
<dbReference type="PANTHER" id="PTHR48081:SF8">
    <property type="entry name" value="ALPHA_BETA HYDROLASE FOLD-3 DOMAIN-CONTAINING PROTEIN-RELATED"/>
    <property type="match status" value="1"/>
</dbReference>
<feature type="domain" description="Alpha/beta hydrolase fold-3" evidence="2">
    <location>
        <begin position="92"/>
        <end position="296"/>
    </location>
</feature>